<protein>
    <recommendedName>
        <fullName evidence="11">Trafficking kinesin protein 2</fullName>
    </recommendedName>
</protein>
<comment type="similarity">
    <text evidence="2">Belongs to the milton family.</text>
</comment>
<feature type="compositionally biased region" description="Basic and acidic residues" evidence="6">
    <location>
        <begin position="441"/>
        <end position="450"/>
    </location>
</feature>
<reference evidence="9 10" key="1">
    <citation type="journal article" date="2022" name="Gigascience">
        <title>A chromosome-level genome assembly and annotation of the desert horned lizard, Phrynosoma platyrhinos, provides insight into chromosomal rearrangements among reptiles.</title>
        <authorList>
            <person name="Koochekian N."/>
            <person name="Ascanio A."/>
            <person name="Farleigh K."/>
            <person name="Card D.C."/>
            <person name="Schield D.R."/>
            <person name="Castoe T.A."/>
            <person name="Jezkova T."/>
        </authorList>
    </citation>
    <scope>NUCLEOTIDE SEQUENCE [LARGE SCALE GENOMIC DNA]</scope>
    <source>
        <strain evidence="9">NK-2021</strain>
    </source>
</reference>
<feature type="region of interest" description="Disordered" evidence="6">
    <location>
        <begin position="430"/>
        <end position="451"/>
    </location>
</feature>
<dbReference type="InterPro" id="IPR022154">
    <property type="entry name" value="TRAK1/2_C"/>
</dbReference>
<keyword evidence="10" id="KW-1185">Reference proteome</keyword>
<accession>A0ABQ7SWK9</accession>
<feature type="coiled-coil region" evidence="5">
    <location>
        <begin position="243"/>
        <end position="312"/>
    </location>
</feature>
<keyword evidence="4" id="KW-0496">Mitochondrion</keyword>
<dbReference type="InterPro" id="IPR051946">
    <property type="entry name" value="Intracell_Traff-Reg"/>
</dbReference>
<evidence type="ECO:0000259" key="8">
    <source>
        <dbReference type="SMART" id="SM01424"/>
    </source>
</evidence>
<dbReference type="SMART" id="SM01423">
    <property type="entry name" value="Milton"/>
    <property type="match status" value="1"/>
</dbReference>
<dbReference type="Proteomes" id="UP000826234">
    <property type="component" value="Unassembled WGS sequence"/>
</dbReference>
<feature type="coiled-coil region" evidence="5">
    <location>
        <begin position="115"/>
        <end position="149"/>
    </location>
</feature>
<evidence type="ECO:0000256" key="5">
    <source>
        <dbReference type="SAM" id="Coils"/>
    </source>
</evidence>
<evidence type="ECO:0000256" key="6">
    <source>
        <dbReference type="SAM" id="MobiDB-lite"/>
    </source>
</evidence>
<gene>
    <name evidence="9" type="ORF">JD844_023171</name>
</gene>
<comment type="caution">
    <text evidence="9">The sequence shown here is derived from an EMBL/GenBank/DDBJ whole genome shotgun (WGS) entry which is preliminary data.</text>
</comment>
<evidence type="ECO:0000256" key="2">
    <source>
        <dbReference type="ARBA" id="ARBA00007007"/>
    </source>
</evidence>
<sequence>MNFSHRDSEHISDVCPDEDPPEVELVSMLEEQLPQYKLHVDSLYLSDNDGWIQSSGCHSHVPEIASPVLAEETFRYMILGTDRGEQVTNNCNETEVVTHLLAERDRDLELAARIGQALLKRNHILTEQNEALEEQLAQAFDKVHQLQHELTKKDELLRVVSIASEESETDSSCSTPLRFNESLNLSQGLVQLDILQDKLRELEEENACHLKTETMTYEEKEQQLVSDCVKEISEYPGETNAQIASMSEELTRKNEELLHYQEEISSLLSQIVDLQHKIKEHVIEKEELKLHLQASKDAQRQLTAELHDLQERNAECLGMLHESQEEAKGLRSKASKAALLCRPQSCGVFPVESLAAEIEGTMRKELSLDEESISKQKVQQKRVFDTVRVANVIRGRSALCPAPLPIPGSNRSSVVMTAKPFHSGVQHLEGKVHQSQGTSREPQKSGHPGENDIATALHRLTLRRQNYLSEKQFFEEEWERRICFLADETEEPSGCSTPVESCISLGSCSELTDFSGNSSSLRSLLPEKLQIVKPIEGSQTLFHWQQLAQPNLGTILDPRPGVVTKGFTPSQDDVYHLSDLEEDEERDEGITFQAQQCPQDEGNPTVPNTSYTPLCSGSCSSTSNTVTSSPAMSCRFSIGEFLTNRRDSTTTFSSTKSLAKLLQEQGISAKVYNSPILEKVPLFQPPKILAVPSTPPNSPLHSPCPSPLPFESRTNASENFLASRPAETLLPEMYGLKASSCDAGQQKMNLVERLKKLGIARVVKHPEAGDSRKSQEAKSALQRQDSAVYVNAGSNLMGGLRRNHSLPVLIRPLGGPMSTSSSKMGVLKEN</sequence>
<evidence type="ECO:0000313" key="10">
    <source>
        <dbReference type="Proteomes" id="UP000826234"/>
    </source>
</evidence>
<evidence type="ECO:0000256" key="3">
    <source>
        <dbReference type="ARBA" id="ARBA00023054"/>
    </source>
</evidence>
<dbReference type="EMBL" id="JAIPUX010003289">
    <property type="protein sequence ID" value="KAH0621643.1"/>
    <property type="molecule type" value="Genomic_DNA"/>
</dbReference>
<evidence type="ECO:0008006" key="11">
    <source>
        <dbReference type="Google" id="ProtNLM"/>
    </source>
</evidence>
<feature type="domain" description="Trafficking kinesin-binding protein C-terminal" evidence="7">
    <location>
        <begin position="394"/>
        <end position="538"/>
    </location>
</feature>
<dbReference type="PANTHER" id="PTHR15751">
    <property type="entry name" value="TRAFFICKING KINESIN-BINDING PROTEIN"/>
    <property type="match status" value="1"/>
</dbReference>
<feature type="domain" description="HAP1 N-terminal" evidence="8">
    <location>
        <begin position="30"/>
        <end position="333"/>
    </location>
</feature>
<evidence type="ECO:0000313" key="9">
    <source>
        <dbReference type="EMBL" id="KAH0621643.1"/>
    </source>
</evidence>
<dbReference type="Pfam" id="PF12448">
    <property type="entry name" value="Milton"/>
    <property type="match status" value="1"/>
</dbReference>
<feature type="coiled-coil region" evidence="5">
    <location>
        <begin position="185"/>
        <end position="212"/>
    </location>
</feature>
<dbReference type="PANTHER" id="PTHR15751:SF13">
    <property type="entry name" value="TRAFFICKING KINESIN-BINDING PROTEIN 2"/>
    <property type="match status" value="1"/>
</dbReference>
<feature type="compositionally biased region" description="Basic and acidic residues" evidence="6">
    <location>
        <begin position="765"/>
        <end position="776"/>
    </location>
</feature>
<comment type="subcellular location">
    <subcellularLocation>
        <location evidence="1">Mitochondrion</location>
    </subcellularLocation>
</comment>
<dbReference type="SMART" id="SM01424">
    <property type="entry name" value="HAP1_N"/>
    <property type="match status" value="1"/>
</dbReference>
<evidence type="ECO:0000259" key="7">
    <source>
        <dbReference type="SMART" id="SM01423"/>
    </source>
</evidence>
<evidence type="ECO:0000256" key="1">
    <source>
        <dbReference type="ARBA" id="ARBA00004173"/>
    </source>
</evidence>
<dbReference type="InterPro" id="IPR006933">
    <property type="entry name" value="HAP1_N"/>
</dbReference>
<evidence type="ECO:0000256" key="4">
    <source>
        <dbReference type="ARBA" id="ARBA00023128"/>
    </source>
</evidence>
<proteinExistence type="inferred from homology"/>
<dbReference type="Pfam" id="PF04849">
    <property type="entry name" value="HAP1_N"/>
    <property type="match status" value="1"/>
</dbReference>
<feature type="region of interest" description="Disordered" evidence="6">
    <location>
        <begin position="765"/>
        <end position="784"/>
    </location>
</feature>
<keyword evidence="3 5" id="KW-0175">Coiled coil</keyword>
<organism evidence="9 10">
    <name type="scientific">Phrynosoma platyrhinos</name>
    <name type="common">Desert horned lizard</name>
    <dbReference type="NCBI Taxonomy" id="52577"/>
    <lineage>
        <taxon>Eukaryota</taxon>
        <taxon>Metazoa</taxon>
        <taxon>Chordata</taxon>
        <taxon>Craniata</taxon>
        <taxon>Vertebrata</taxon>
        <taxon>Euteleostomi</taxon>
        <taxon>Lepidosauria</taxon>
        <taxon>Squamata</taxon>
        <taxon>Bifurcata</taxon>
        <taxon>Unidentata</taxon>
        <taxon>Episquamata</taxon>
        <taxon>Toxicofera</taxon>
        <taxon>Iguania</taxon>
        <taxon>Phrynosomatidae</taxon>
        <taxon>Phrynosomatinae</taxon>
        <taxon>Phrynosoma</taxon>
    </lineage>
</organism>
<name>A0ABQ7SWK9_PHRPL</name>